<organism evidence="2">
    <name type="scientific">Anaerolinea thermolimosa</name>
    <dbReference type="NCBI Taxonomy" id="229919"/>
    <lineage>
        <taxon>Bacteria</taxon>
        <taxon>Bacillati</taxon>
        <taxon>Chloroflexota</taxon>
        <taxon>Anaerolineae</taxon>
        <taxon>Anaerolineales</taxon>
        <taxon>Anaerolineaceae</taxon>
        <taxon>Anaerolinea</taxon>
    </lineage>
</organism>
<dbReference type="SUPFAM" id="SSF75138">
    <property type="entry name" value="HprK N-terminal domain-like"/>
    <property type="match status" value="1"/>
</dbReference>
<protein>
    <recommendedName>
        <fullName evidence="1">DRTGG domain-containing protein</fullName>
    </recommendedName>
</protein>
<gene>
    <name evidence="2" type="ORF">ENT37_07960</name>
</gene>
<proteinExistence type="predicted"/>
<comment type="caution">
    <text evidence="2">The sequence shown here is derived from an EMBL/GenBank/DDBJ whole genome shotgun (WGS) entry which is preliminary data.</text>
</comment>
<feature type="domain" description="DRTGG" evidence="1">
    <location>
        <begin position="58"/>
        <end position="107"/>
    </location>
</feature>
<accession>A0A7C4PSN0</accession>
<dbReference type="Gene3D" id="3.40.1390.20">
    <property type="entry name" value="HprK N-terminal domain-like"/>
    <property type="match status" value="1"/>
</dbReference>
<dbReference type="Pfam" id="PF07085">
    <property type="entry name" value="DRTGG"/>
    <property type="match status" value="1"/>
</dbReference>
<dbReference type="AlphaFoldDB" id="A0A7C4PSN0"/>
<dbReference type="InterPro" id="IPR028979">
    <property type="entry name" value="Ser_kin/Pase_Hpr-like_N_sf"/>
</dbReference>
<dbReference type="InterPro" id="IPR010766">
    <property type="entry name" value="DRTGG"/>
</dbReference>
<sequence length="115" mass="12210">MMTLDQIARELDLTLVTDSRNLSEVTPTGGYVSDMLSCVMSGAPRQGIWVTLQAHVNIVAVAALLELAAIIVTENALLDPAAISRANEKGVTIFSTPKTSFEVAGLLWQLGLRAG</sequence>
<dbReference type="EMBL" id="DSYK01000395">
    <property type="protein sequence ID" value="HGS21790.1"/>
    <property type="molecule type" value="Genomic_DNA"/>
</dbReference>
<name>A0A7C4PSN0_9CHLR</name>
<evidence type="ECO:0000313" key="2">
    <source>
        <dbReference type="EMBL" id="HGS21790.1"/>
    </source>
</evidence>
<evidence type="ECO:0000259" key="1">
    <source>
        <dbReference type="Pfam" id="PF07085"/>
    </source>
</evidence>
<reference evidence="2" key="1">
    <citation type="journal article" date="2020" name="mSystems">
        <title>Genome- and Community-Level Interaction Insights into Carbon Utilization and Element Cycling Functions of Hydrothermarchaeota in Hydrothermal Sediment.</title>
        <authorList>
            <person name="Zhou Z."/>
            <person name="Liu Y."/>
            <person name="Xu W."/>
            <person name="Pan J."/>
            <person name="Luo Z.H."/>
            <person name="Li M."/>
        </authorList>
    </citation>
    <scope>NUCLEOTIDE SEQUENCE [LARGE SCALE GENOMIC DNA]</scope>
    <source>
        <strain evidence="2">SpSt-573</strain>
    </source>
</reference>